<evidence type="ECO:0000313" key="2">
    <source>
        <dbReference type="Proteomes" id="UP000694843"/>
    </source>
</evidence>
<name>A0A8B7PIN2_HYAAZ</name>
<dbReference type="RefSeq" id="XP_018025850.1">
    <property type="nucleotide sequence ID" value="XM_018170361.2"/>
</dbReference>
<dbReference type="AlphaFoldDB" id="A0A8B7PIN2"/>
<keyword evidence="2" id="KW-1185">Reference proteome</keyword>
<dbReference type="Proteomes" id="UP000694843">
    <property type="component" value="Unplaced"/>
</dbReference>
<protein>
    <submittedName>
        <fullName evidence="3">Holotricin-3</fullName>
    </submittedName>
</protein>
<keyword evidence="1" id="KW-0732">Signal</keyword>
<dbReference type="KEGG" id="hazt:108681338"/>
<organism evidence="2 3">
    <name type="scientific">Hyalella azteca</name>
    <name type="common">Amphipod</name>
    <dbReference type="NCBI Taxonomy" id="294128"/>
    <lineage>
        <taxon>Eukaryota</taxon>
        <taxon>Metazoa</taxon>
        <taxon>Ecdysozoa</taxon>
        <taxon>Arthropoda</taxon>
        <taxon>Crustacea</taxon>
        <taxon>Multicrustacea</taxon>
        <taxon>Malacostraca</taxon>
        <taxon>Eumalacostraca</taxon>
        <taxon>Peracarida</taxon>
        <taxon>Amphipoda</taxon>
        <taxon>Senticaudata</taxon>
        <taxon>Talitrida</taxon>
        <taxon>Talitroidea</taxon>
        <taxon>Hyalellidae</taxon>
        <taxon>Hyalella</taxon>
    </lineage>
</organism>
<feature type="chain" id="PRO_5034538132" evidence="1">
    <location>
        <begin position="23"/>
        <end position="81"/>
    </location>
</feature>
<sequence>MFSSSILRIILAMAAVVAMTTAAPQPGFGHGHVSYGHQIHHGHHGGFGGFGGYGHGHHGGFGGGKSFVYFNQHFPVHHGYH</sequence>
<feature type="signal peptide" evidence="1">
    <location>
        <begin position="1"/>
        <end position="22"/>
    </location>
</feature>
<evidence type="ECO:0000313" key="3">
    <source>
        <dbReference type="RefSeq" id="XP_018025850.1"/>
    </source>
</evidence>
<reference evidence="3" key="1">
    <citation type="submission" date="2025-08" db="UniProtKB">
        <authorList>
            <consortium name="RefSeq"/>
        </authorList>
    </citation>
    <scope>IDENTIFICATION</scope>
    <source>
        <tissue evidence="3">Whole organism</tissue>
    </source>
</reference>
<dbReference type="GeneID" id="108681338"/>
<accession>A0A8B7PIN2</accession>
<proteinExistence type="predicted"/>
<evidence type="ECO:0000256" key="1">
    <source>
        <dbReference type="SAM" id="SignalP"/>
    </source>
</evidence>
<gene>
    <name evidence="3" type="primary">LOC108681338</name>
</gene>